<feature type="region of interest" description="Disordered" evidence="5">
    <location>
        <begin position="358"/>
        <end position="438"/>
    </location>
</feature>
<dbReference type="KEGG" id="btab:109035611"/>
<dbReference type="Pfam" id="PF08777">
    <property type="entry name" value="RRM_3"/>
    <property type="match status" value="1"/>
</dbReference>
<evidence type="ECO:0000256" key="3">
    <source>
        <dbReference type="ARBA" id="ARBA00023242"/>
    </source>
</evidence>
<dbReference type="InterPro" id="IPR000504">
    <property type="entry name" value="RRM_dom"/>
</dbReference>
<keyword evidence="2 4" id="KW-0694">RNA-binding</keyword>
<evidence type="ECO:0000256" key="1">
    <source>
        <dbReference type="ARBA" id="ARBA00004123"/>
    </source>
</evidence>
<dbReference type="InterPro" id="IPR036388">
    <property type="entry name" value="WH-like_DNA-bd_sf"/>
</dbReference>
<evidence type="ECO:0000259" key="6">
    <source>
        <dbReference type="PROSITE" id="PS50102"/>
    </source>
</evidence>
<feature type="domain" description="XRRM" evidence="8">
    <location>
        <begin position="259"/>
        <end position="381"/>
    </location>
</feature>
<feature type="compositionally biased region" description="Basic and acidic residues" evidence="5">
    <location>
        <begin position="412"/>
        <end position="423"/>
    </location>
</feature>
<evidence type="ECO:0008006" key="11">
    <source>
        <dbReference type="Google" id="ProtNLM"/>
    </source>
</evidence>
<dbReference type="CDD" id="cd12291">
    <property type="entry name" value="RRM1_La"/>
    <property type="match status" value="1"/>
</dbReference>
<sequence>MADVEQPVVPAAEDIKAKSEPKTEEKENTLTNGNHQESPPKNLDEKIIRQIEYYFGDINYPRDKFLQEESKKDDGWISMETMLLFKRLAKLSEDPKVIVEAIKKSTRQLVEVNEDGSKIRRSPNVPLPELCEDRRKELVSRSIYCKGFPKTDMNIDILLDYFEQYGPLDNLIMRNYLDKAEKQWKFKGSVYAIFPTVEKAAEFLKIENVKYKDEVLERKWQQEHIDEKKKERDQRSKKSTEQDILKKLKEKEDEPPAPVLPKGAFLRLNSCSNDIKREDMKEVLEQKGAKVGFIDYSVGDETAVVRLQGEGTAKKVLEAFEGNVVEVKGVKLEASVIEGEEEEQLIAKSLADLSKRRAMMANKKRNKGGKGRKSQSKRGGPRGGKRRRGNRDDDDDDDDDNDDDENDASEGGNDKNQKRKNEDTETAAETPAKKERTE</sequence>
<dbReference type="PROSITE" id="PS50961">
    <property type="entry name" value="HTH_LA"/>
    <property type="match status" value="1"/>
</dbReference>
<feature type="compositionally biased region" description="Acidic residues" evidence="5">
    <location>
        <begin position="392"/>
        <end position="408"/>
    </location>
</feature>
<proteinExistence type="predicted"/>
<dbReference type="SMART" id="SM00715">
    <property type="entry name" value="LA"/>
    <property type="match status" value="1"/>
</dbReference>
<protein>
    <recommendedName>
        <fullName evidence="11">La protein</fullName>
    </recommendedName>
</protein>
<dbReference type="PROSITE" id="PS51939">
    <property type="entry name" value="XRRM"/>
    <property type="match status" value="1"/>
</dbReference>
<evidence type="ECO:0000259" key="7">
    <source>
        <dbReference type="PROSITE" id="PS50961"/>
    </source>
</evidence>
<evidence type="ECO:0000313" key="9">
    <source>
        <dbReference type="EMBL" id="CAH0389685.1"/>
    </source>
</evidence>
<dbReference type="GO" id="GO:0003729">
    <property type="term" value="F:mRNA binding"/>
    <property type="evidence" value="ECO:0007669"/>
    <property type="project" value="TreeGrafter"/>
</dbReference>
<feature type="compositionally biased region" description="Basic and acidic residues" evidence="5">
    <location>
        <begin position="13"/>
        <end position="28"/>
    </location>
</feature>
<dbReference type="GO" id="GO:0005829">
    <property type="term" value="C:cytosol"/>
    <property type="evidence" value="ECO:0007669"/>
    <property type="project" value="TreeGrafter"/>
</dbReference>
<dbReference type="InterPro" id="IPR014886">
    <property type="entry name" value="La_xRRM"/>
</dbReference>
<dbReference type="PANTHER" id="PTHR22792">
    <property type="entry name" value="LUPUS LA PROTEIN-RELATED"/>
    <property type="match status" value="1"/>
</dbReference>
<dbReference type="InterPro" id="IPR036390">
    <property type="entry name" value="WH_DNA-bd_sf"/>
</dbReference>
<dbReference type="CDD" id="cd08028">
    <property type="entry name" value="LARP_3"/>
    <property type="match status" value="1"/>
</dbReference>
<dbReference type="Proteomes" id="UP001152759">
    <property type="component" value="Chromosome 5"/>
</dbReference>
<dbReference type="EMBL" id="OU963866">
    <property type="protein sequence ID" value="CAH0389685.1"/>
    <property type="molecule type" value="Genomic_DNA"/>
</dbReference>
<organism evidence="9 10">
    <name type="scientific">Bemisia tabaci</name>
    <name type="common">Sweetpotato whitefly</name>
    <name type="synonym">Aleurodes tabaci</name>
    <dbReference type="NCBI Taxonomy" id="7038"/>
    <lineage>
        <taxon>Eukaryota</taxon>
        <taxon>Metazoa</taxon>
        <taxon>Ecdysozoa</taxon>
        <taxon>Arthropoda</taxon>
        <taxon>Hexapoda</taxon>
        <taxon>Insecta</taxon>
        <taxon>Pterygota</taxon>
        <taxon>Neoptera</taxon>
        <taxon>Paraneoptera</taxon>
        <taxon>Hemiptera</taxon>
        <taxon>Sternorrhyncha</taxon>
        <taxon>Aleyrodoidea</taxon>
        <taxon>Aleyrodidae</taxon>
        <taxon>Aleyrodinae</taxon>
        <taxon>Bemisia</taxon>
    </lineage>
</organism>
<dbReference type="GO" id="GO:0010494">
    <property type="term" value="C:cytoplasmic stress granule"/>
    <property type="evidence" value="ECO:0007669"/>
    <property type="project" value="TreeGrafter"/>
</dbReference>
<dbReference type="InterPro" id="IPR002344">
    <property type="entry name" value="Lupus_La"/>
</dbReference>
<feature type="compositionally biased region" description="Polar residues" evidence="5">
    <location>
        <begin position="29"/>
        <end position="39"/>
    </location>
</feature>
<keyword evidence="3" id="KW-0539">Nucleus</keyword>
<keyword evidence="10" id="KW-1185">Reference proteome</keyword>
<feature type="domain" description="RRM" evidence="6">
    <location>
        <begin position="141"/>
        <end position="223"/>
    </location>
</feature>
<evidence type="ECO:0000256" key="5">
    <source>
        <dbReference type="SAM" id="MobiDB-lite"/>
    </source>
</evidence>
<dbReference type="AlphaFoldDB" id="A0A9P0F5E0"/>
<name>A0A9P0F5E0_BEMTA</name>
<comment type="subcellular location">
    <subcellularLocation>
        <location evidence="1">Nucleus</location>
    </subcellularLocation>
</comment>
<dbReference type="GO" id="GO:0005634">
    <property type="term" value="C:nucleus"/>
    <property type="evidence" value="ECO:0007669"/>
    <property type="project" value="UniProtKB-SubCell"/>
</dbReference>
<dbReference type="PROSITE" id="PS50102">
    <property type="entry name" value="RRM"/>
    <property type="match status" value="1"/>
</dbReference>
<dbReference type="PANTHER" id="PTHR22792:SF166">
    <property type="entry name" value="LUPUS LA PROTEIN HOMOLOG"/>
    <property type="match status" value="1"/>
</dbReference>
<dbReference type="PRINTS" id="PR00302">
    <property type="entry name" value="LUPUSLA"/>
</dbReference>
<dbReference type="InterPro" id="IPR006630">
    <property type="entry name" value="La_HTH"/>
</dbReference>
<feature type="region of interest" description="Disordered" evidence="5">
    <location>
        <begin position="1"/>
        <end position="42"/>
    </location>
</feature>
<accession>A0A9P0F5E0</accession>
<dbReference type="InterPro" id="IPR045180">
    <property type="entry name" value="La_dom_prot"/>
</dbReference>
<dbReference type="Gene3D" id="1.10.10.10">
    <property type="entry name" value="Winged helix-like DNA-binding domain superfamily/Winged helix DNA-binding domain"/>
    <property type="match status" value="1"/>
</dbReference>
<evidence type="ECO:0000256" key="2">
    <source>
        <dbReference type="ARBA" id="ARBA00022884"/>
    </source>
</evidence>
<evidence type="ECO:0000259" key="8">
    <source>
        <dbReference type="PROSITE" id="PS51939"/>
    </source>
</evidence>
<dbReference type="Pfam" id="PF05383">
    <property type="entry name" value="La"/>
    <property type="match status" value="1"/>
</dbReference>
<evidence type="ECO:0000256" key="4">
    <source>
        <dbReference type="PROSITE-ProRule" id="PRU00332"/>
    </source>
</evidence>
<dbReference type="Gene3D" id="3.30.70.330">
    <property type="match status" value="2"/>
</dbReference>
<feature type="compositionally biased region" description="Basic residues" evidence="5">
    <location>
        <begin position="358"/>
        <end position="389"/>
    </location>
</feature>
<dbReference type="SUPFAM" id="SSF46785">
    <property type="entry name" value="Winged helix' DNA-binding domain"/>
    <property type="match status" value="1"/>
</dbReference>
<dbReference type="InterPro" id="IPR012677">
    <property type="entry name" value="Nucleotide-bd_a/b_plait_sf"/>
</dbReference>
<dbReference type="InterPro" id="IPR035979">
    <property type="entry name" value="RBD_domain_sf"/>
</dbReference>
<dbReference type="GO" id="GO:0008033">
    <property type="term" value="P:tRNA processing"/>
    <property type="evidence" value="ECO:0007669"/>
    <property type="project" value="TreeGrafter"/>
</dbReference>
<dbReference type="GO" id="GO:0045727">
    <property type="term" value="P:positive regulation of translation"/>
    <property type="evidence" value="ECO:0007669"/>
    <property type="project" value="TreeGrafter"/>
</dbReference>
<reference evidence="9" key="1">
    <citation type="submission" date="2021-12" db="EMBL/GenBank/DDBJ databases">
        <authorList>
            <person name="King R."/>
        </authorList>
    </citation>
    <scope>NUCLEOTIDE SEQUENCE</scope>
</reference>
<feature type="domain" description="HTH La-type RNA-binding" evidence="7">
    <location>
        <begin position="37"/>
        <end position="129"/>
    </location>
</feature>
<gene>
    <name evidence="9" type="ORF">BEMITA_LOCUS8492</name>
</gene>
<dbReference type="GO" id="GO:1990904">
    <property type="term" value="C:ribonucleoprotein complex"/>
    <property type="evidence" value="ECO:0007669"/>
    <property type="project" value="UniProtKB-UniRule"/>
</dbReference>
<dbReference type="SUPFAM" id="SSF54928">
    <property type="entry name" value="RNA-binding domain, RBD"/>
    <property type="match status" value="2"/>
</dbReference>
<evidence type="ECO:0000313" key="10">
    <source>
        <dbReference type="Proteomes" id="UP001152759"/>
    </source>
</evidence>